<dbReference type="RefSeq" id="WP_100289716.1">
    <property type="nucleotide sequence ID" value="NZ_PHHA01000034.1"/>
</dbReference>
<dbReference type="SMART" id="SM00342">
    <property type="entry name" value="HTH_ARAC"/>
    <property type="match status" value="1"/>
</dbReference>
<dbReference type="PANTHER" id="PTHR46796:SF7">
    <property type="entry name" value="ARAC FAMILY TRANSCRIPTIONAL REGULATOR"/>
    <property type="match status" value="1"/>
</dbReference>
<dbReference type="PROSITE" id="PS01124">
    <property type="entry name" value="HTH_ARAC_FAMILY_2"/>
    <property type="match status" value="1"/>
</dbReference>
<evidence type="ECO:0000313" key="6">
    <source>
        <dbReference type="EMBL" id="PJG84383.1"/>
    </source>
</evidence>
<dbReference type="SUPFAM" id="SSF46689">
    <property type="entry name" value="Homeodomain-like"/>
    <property type="match status" value="2"/>
</dbReference>
<gene>
    <name evidence="6" type="ORF">CVP05_11530</name>
</gene>
<proteinExistence type="predicted"/>
<keyword evidence="4" id="KW-0804">Transcription</keyword>
<comment type="caution">
    <text evidence="6">The sequence shown here is derived from an EMBL/GenBank/DDBJ whole genome shotgun (WGS) entry which is preliminary data.</text>
</comment>
<accession>A0A2M8RZR2</accession>
<organism evidence="6 7">
    <name type="scientific">Conservatibacter flavescens</name>
    <dbReference type="NCBI Taxonomy" id="28161"/>
    <lineage>
        <taxon>Bacteria</taxon>
        <taxon>Pseudomonadati</taxon>
        <taxon>Pseudomonadota</taxon>
        <taxon>Gammaproteobacteria</taxon>
        <taxon>Pasteurellales</taxon>
        <taxon>Pasteurellaceae</taxon>
        <taxon>Conservatibacter</taxon>
    </lineage>
</organism>
<evidence type="ECO:0000256" key="4">
    <source>
        <dbReference type="ARBA" id="ARBA00023163"/>
    </source>
</evidence>
<protein>
    <recommendedName>
        <fullName evidence="5">HTH araC/xylS-type domain-containing protein</fullName>
    </recommendedName>
</protein>
<keyword evidence="7" id="KW-1185">Reference proteome</keyword>
<sequence>MDYLDKLIRLSKVEGEINTLCRFQGNWQVKHAQEVEAMGIFHIISQGSCEVILDNQEHYHLKTGDVFFLPYGLAHHIGSCGLQHCEACLGGMSACEYGAFSLKTNQIQQYDFEMFCGYVRYSTYSRSFLNLPDFLHLSAQTHPQLNALLQLLQHEASLKLPSKSIIDSLCNAMFTYLVRDYAEKSDIRSGILGALLDKRLAIAVESMLRQPEYEWNMERLAELCAMSRASFIRLFKQKTDMLPGKFLMDLRMQKAEMLLRESHKSILAIALGVGYKSEAHFSQAFKARYGMPPSQFREKIKPGYTGFD</sequence>
<keyword evidence="2" id="KW-0238">DNA-binding</keyword>
<dbReference type="InterPro" id="IPR020449">
    <property type="entry name" value="Tscrpt_reg_AraC-type_HTH"/>
</dbReference>
<feature type="domain" description="HTH araC/xylS-type" evidence="5">
    <location>
        <begin position="198"/>
        <end position="299"/>
    </location>
</feature>
<dbReference type="InterPro" id="IPR009057">
    <property type="entry name" value="Homeodomain-like_sf"/>
</dbReference>
<dbReference type="GO" id="GO:0003700">
    <property type="term" value="F:DNA-binding transcription factor activity"/>
    <property type="evidence" value="ECO:0007669"/>
    <property type="project" value="InterPro"/>
</dbReference>
<dbReference type="Pfam" id="PF12833">
    <property type="entry name" value="HTH_18"/>
    <property type="match status" value="1"/>
</dbReference>
<dbReference type="GO" id="GO:0043565">
    <property type="term" value="F:sequence-specific DNA binding"/>
    <property type="evidence" value="ECO:0007669"/>
    <property type="project" value="InterPro"/>
</dbReference>
<dbReference type="Pfam" id="PF12852">
    <property type="entry name" value="Cupin_6"/>
    <property type="match status" value="1"/>
</dbReference>
<reference evidence="6 7" key="1">
    <citation type="submission" date="2017-11" db="EMBL/GenBank/DDBJ databases">
        <title>Reclassification of Bisgaard taxon 7 as Conservatibacter flavescens gen. nov., sp. nov.</title>
        <authorList>
            <person name="Christensen H."/>
        </authorList>
    </citation>
    <scope>NUCLEOTIDE SEQUENCE [LARGE SCALE GENOMIC DNA]</scope>
    <source>
        <strain evidence="6 7">7_4</strain>
    </source>
</reference>
<dbReference type="Proteomes" id="UP000229329">
    <property type="component" value="Unassembled WGS sequence"/>
</dbReference>
<dbReference type="PROSITE" id="PS00041">
    <property type="entry name" value="HTH_ARAC_FAMILY_1"/>
    <property type="match status" value="2"/>
</dbReference>
<dbReference type="InterPro" id="IPR018062">
    <property type="entry name" value="HTH_AraC-typ_CS"/>
</dbReference>
<dbReference type="Gene3D" id="1.10.10.60">
    <property type="entry name" value="Homeodomain-like"/>
    <property type="match status" value="2"/>
</dbReference>
<evidence type="ECO:0000259" key="5">
    <source>
        <dbReference type="PROSITE" id="PS01124"/>
    </source>
</evidence>
<evidence type="ECO:0000256" key="2">
    <source>
        <dbReference type="ARBA" id="ARBA00023125"/>
    </source>
</evidence>
<name>A0A2M8RZR2_9PAST</name>
<dbReference type="InterPro" id="IPR018060">
    <property type="entry name" value="HTH_AraC"/>
</dbReference>
<evidence type="ECO:0000256" key="3">
    <source>
        <dbReference type="ARBA" id="ARBA00023159"/>
    </source>
</evidence>
<dbReference type="OrthoDB" id="9783876at2"/>
<dbReference type="InterPro" id="IPR037923">
    <property type="entry name" value="HTH-like"/>
</dbReference>
<keyword evidence="3" id="KW-0010">Activator</keyword>
<dbReference type="InterPro" id="IPR032783">
    <property type="entry name" value="AraC_lig"/>
</dbReference>
<evidence type="ECO:0000256" key="1">
    <source>
        <dbReference type="ARBA" id="ARBA00023015"/>
    </source>
</evidence>
<dbReference type="PANTHER" id="PTHR46796">
    <property type="entry name" value="HTH-TYPE TRANSCRIPTIONAL ACTIVATOR RHAS-RELATED"/>
    <property type="match status" value="1"/>
</dbReference>
<dbReference type="EMBL" id="PHHA01000034">
    <property type="protein sequence ID" value="PJG84383.1"/>
    <property type="molecule type" value="Genomic_DNA"/>
</dbReference>
<keyword evidence="1" id="KW-0805">Transcription regulation</keyword>
<dbReference type="AlphaFoldDB" id="A0A2M8RZR2"/>
<dbReference type="SUPFAM" id="SSF51215">
    <property type="entry name" value="Regulatory protein AraC"/>
    <property type="match status" value="1"/>
</dbReference>
<dbReference type="PRINTS" id="PR00032">
    <property type="entry name" value="HTHARAC"/>
</dbReference>
<dbReference type="InterPro" id="IPR050204">
    <property type="entry name" value="AraC_XylS_family_regulators"/>
</dbReference>
<evidence type="ECO:0000313" key="7">
    <source>
        <dbReference type="Proteomes" id="UP000229329"/>
    </source>
</evidence>